<sequence length="63" mass="7474">MQLKLLNEKGGHEYSCKLKTKKSRRKRSIKVISFIRQYSIVSTRFRTGLNYIHLLMMGEKAEK</sequence>
<gene>
    <name evidence="1" type="ORF">K443DRAFT_676326</name>
</gene>
<reference evidence="1 2" key="1">
    <citation type="submission" date="2014-04" db="EMBL/GenBank/DDBJ databases">
        <authorList>
            <consortium name="DOE Joint Genome Institute"/>
            <person name="Kuo A."/>
            <person name="Kohler A."/>
            <person name="Nagy L.G."/>
            <person name="Floudas D."/>
            <person name="Copeland A."/>
            <person name="Barry K.W."/>
            <person name="Cichocki N."/>
            <person name="Veneault-Fourrey C."/>
            <person name="LaButti K."/>
            <person name="Lindquist E.A."/>
            <person name="Lipzen A."/>
            <person name="Lundell T."/>
            <person name="Morin E."/>
            <person name="Murat C."/>
            <person name="Sun H."/>
            <person name="Tunlid A."/>
            <person name="Henrissat B."/>
            <person name="Grigoriev I.V."/>
            <person name="Hibbett D.S."/>
            <person name="Martin F."/>
            <person name="Nordberg H.P."/>
            <person name="Cantor M.N."/>
            <person name="Hua S.X."/>
        </authorList>
    </citation>
    <scope>NUCLEOTIDE SEQUENCE [LARGE SCALE GENOMIC DNA]</scope>
    <source>
        <strain evidence="1 2">LaAM-08-1</strain>
    </source>
</reference>
<keyword evidence="2" id="KW-1185">Reference proteome</keyword>
<dbReference type="Proteomes" id="UP000054477">
    <property type="component" value="Unassembled WGS sequence"/>
</dbReference>
<dbReference type="AlphaFoldDB" id="A0A0C9XQV6"/>
<dbReference type="EMBL" id="KN838574">
    <property type="protein sequence ID" value="KIK04019.1"/>
    <property type="molecule type" value="Genomic_DNA"/>
</dbReference>
<evidence type="ECO:0000313" key="2">
    <source>
        <dbReference type="Proteomes" id="UP000054477"/>
    </source>
</evidence>
<protein>
    <submittedName>
        <fullName evidence="1">Uncharacterized protein</fullName>
    </submittedName>
</protein>
<evidence type="ECO:0000313" key="1">
    <source>
        <dbReference type="EMBL" id="KIK04019.1"/>
    </source>
</evidence>
<organism evidence="1 2">
    <name type="scientific">Laccaria amethystina LaAM-08-1</name>
    <dbReference type="NCBI Taxonomy" id="1095629"/>
    <lineage>
        <taxon>Eukaryota</taxon>
        <taxon>Fungi</taxon>
        <taxon>Dikarya</taxon>
        <taxon>Basidiomycota</taxon>
        <taxon>Agaricomycotina</taxon>
        <taxon>Agaricomycetes</taxon>
        <taxon>Agaricomycetidae</taxon>
        <taxon>Agaricales</taxon>
        <taxon>Agaricineae</taxon>
        <taxon>Hydnangiaceae</taxon>
        <taxon>Laccaria</taxon>
    </lineage>
</organism>
<reference evidence="2" key="2">
    <citation type="submission" date="2015-01" db="EMBL/GenBank/DDBJ databases">
        <title>Evolutionary Origins and Diversification of the Mycorrhizal Mutualists.</title>
        <authorList>
            <consortium name="DOE Joint Genome Institute"/>
            <consortium name="Mycorrhizal Genomics Consortium"/>
            <person name="Kohler A."/>
            <person name="Kuo A."/>
            <person name="Nagy L.G."/>
            <person name="Floudas D."/>
            <person name="Copeland A."/>
            <person name="Barry K.W."/>
            <person name="Cichocki N."/>
            <person name="Veneault-Fourrey C."/>
            <person name="LaButti K."/>
            <person name="Lindquist E.A."/>
            <person name="Lipzen A."/>
            <person name="Lundell T."/>
            <person name="Morin E."/>
            <person name="Murat C."/>
            <person name="Riley R."/>
            <person name="Ohm R."/>
            <person name="Sun H."/>
            <person name="Tunlid A."/>
            <person name="Henrissat B."/>
            <person name="Grigoriev I.V."/>
            <person name="Hibbett D.S."/>
            <person name="Martin F."/>
        </authorList>
    </citation>
    <scope>NUCLEOTIDE SEQUENCE [LARGE SCALE GENOMIC DNA]</scope>
    <source>
        <strain evidence="2">LaAM-08-1</strain>
    </source>
</reference>
<proteinExistence type="predicted"/>
<dbReference type="HOGENOM" id="CLU_2886158_0_0_1"/>
<accession>A0A0C9XQV6</accession>
<name>A0A0C9XQV6_9AGAR</name>